<reference evidence="5" key="1">
    <citation type="journal article" date="2014" name="Int. J. Syst. Evol. Microbiol.">
        <title>Complete genome sequence of Corynebacterium casei LMG S-19264T (=DSM 44701T), isolated from a smear-ripened cheese.</title>
        <authorList>
            <consortium name="US DOE Joint Genome Institute (JGI-PGF)"/>
            <person name="Walter F."/>
            <person name="Albersmeier A."/>
            <person name="Kalinowski J."/>
            <person name="Ruckert C."/>
        </authorList>
    </citation>
    <scope>NUCLEOTIDE SEQUENCE</scope>
    <source>
        <strain evidence="5">CGMCC 4.3508</strain>
    </source>
</reference>
<dbReference type="InterPro" id="IPR000073">
    <property type="entry name" value="AB_hydrolase_1"/>
</dbReference>
<dbReference type="Gene3D" id="3.40.50.1820">
    <property type="entry name" value="alpha/beta hydrolase"/>
    <property type="match status" value="1"/>
</dbReference>
<dbReference type="Proteomes" id="UP000638263">
    <property type="component" value="Unassembled WGS sequence"/>
</dbReference>
<reference evidence="5" key="2">
    <citation type="submission" date="2020-09" db="EMBL/GenBank/DDBJ databases">
        <authorList>
            <person name="Sun Q."/>
            <person name="Zhou Y."/>
        </authorList>
    </citation>
    <scope>NUCLEOTIDE SEQUENCE</scope>
    <source>
        <strain evidence="5">CGMCC 4.3508</strain>
    </source>
</reference>
<evidence type="ECO:0000256" key="1">
    <source>
        <dbReference type="ARBA" id="ARBA00010088"/>
    </source>
</evidence>
<keyword evidence="2" id="KW-0732">Signal</keyword>
<evidence type="ECO:0000256" key="3">
    <source>
        <dbReference type="ARBA" id="ARBA00022801"/>
    </source>
</evidence>
<dbReference type="InterPro" id="IPR051601">
    <property type="entry name" value="Serine_prot/Carboxylest_S33"/>
</dbReference>
<protein>
    <recommendedName>
        <fullName evidence="4">AB hydrolase-1 domain-containing protein</fullName>
    </recommendedName>
</protein>
<proteinExistence type="inferred from homology"/>
<evidence type="ECO:0000256" key="2">
    <source>
        <dbReference type="ARBA" id="ARBA00022729"/>
    </source>
</evidence>
<accession>A0A917VPT7</accession>
<keyword evidence="6" id="KW-1185">Reference proteome</keyword>
<comment type="caution">
    <text evidence="5">The sequence shown here is derived from an EMBL/GenBank/DDBJ whole genome shotgun (WGS) entry which is preliminary data.</text>
</comment>
<organism evidence="5 6">
    <name type="scientific">Nocardia jinanensis</name>
    <dbReference type="NCBI Taxonomy" id="382504"/>
    <lineage>
        <taxon>Bacteria</taxon>
        <taxon>Bacillati</taxon>
        <taxon>Actinomycetota</taxon>
        <taxon>Actinomycetes</taxon>
        <taxon>Mycobacteriales</taxon>
        <taxon>Nocardiaceae</taxon>
        <taxon>Nocardia</taxon>
    </lineage>
</organism>
<dbReference type="AlphaFoldDB" id="A0A917VPT7"/>
<comment type="similarity">
    <text evidence="1">Belongs to the peptidase S33 family.</text>
</comment>
<dbReference type="InterPro" id="IPR029058">
    <property type="entry name" value="AB_hydrolase_fold"/>
</dbReference>
<evidence type="ECO:0000259" key="4">
    <source>
        <dbReference type="Pfam" id="PF00561"/>
    </source>
</evidence>
<dbReference type="Pfam" id="PF00561">
    <property type="entry name" value="Abhydrolase_1"/>
    <property type="match status" value="1"/>
</dbReference>
<name>A0A917VPT7_9NOCA</name>
<keyword evidence="3" id="KW-0378">Hydrolase</keyword>
<dbReference type="EMBL" id="BMMH01000003">
    <property type="protein sequence ID" value="GGL05873.1"/>
    <property type="molecule type" value="Genomic_DNA"/>
</dbReference>
<evidence type="ECO:0000313" key="6">
    <source>
        <dbReference type="Proteomes" id="UP000638263"/>
    </source>
</evidence>
<dbReference type="PANTHER" id="PTHR43248:SF29">
    <property type="entry name" value="TRIPEPTIDYL AMINOPEPTIDASE"/>
    <property type="match status" value="1"/>
</dbReference>
<dbReference type="SUPFAM" id="SSF53474">
    <property type="entry name" value="alpha/beta-Hydrolases"/>
    <property type="match status" value="1"/>
</dbReference>
<dbReference type="PANTHER" id="PTHR43248">
    <property type="entry name" value="2-SUCCINYL-6-HYDROXY-2,4-CYCLOHEXADIENE-1-CARBOXYLATE SYNTHASE"/>
    <property type="match status" value="1"/>
</dbReference>
<sequence>MLAGVLAAATVLAAGCADEAREQQAPPAPVPAELSRFYTQIPAWEPCADFTDPGETLPPAAQCARIEVPIDYADPDGPTAQLAVSRMRATGAKIGSLLINPGGPGISGLSTVTLGGGTELADRFDRVGFDPRGVGASTPAVDCLTPQEADAERAELPVPNTAAGISEAETENREFADRCVARTGTDFLAHIGTREVIQDMDIIRAVLGDRKLNYLGYSYGTRLGSAYAEKYPGNIRAMVLDGAIDPSQDPVAESLRQAAGFQKAFDAYAADCVQAPECPLGTDPAQAVARFRALVNPLWDAPAATTDPRGLSYDDAITGVQQTLYGTDFWPVLTVGLTELAQGRGDTLLQFADMYNGRRDDGTYNNVTDAFEAIRCVDDPPIDDRAVVGRQDTEYRRAAPFLDDGRGTGAAPLELCANWPVPNTGRPHDISVPGLPELVVVSTTGDPATPYQAGVDLADQLGAALVTHEGDSHTVVFTGGATCVDDAVVSYLVDLSTPAEGLRC</sequence>
<evidence type="ECO:0000313" key="5">
    <source>
        <dbReference type="EMBL" id="GGL05873.1"/>
    </source>
</evidence>
<dbReference type="GO" id="GO:0016787">
    <property type="term" value="F:hydrolase activity"/>
    <property type="evidence" value="ECO:0007669"/>
    <property type="project" value="UniProtKB-KW"/>
</dbReference>
<gene>
    <name evidence="5" type="ORF">GCM10011588_20470</name>
</gene>
<feature type="domain" description="AB hydrolase-1" evidence="4">
    <location>
        <begin position="97"/>
        <end position="463"/>
    </location>
</feature>